<evidence type="ECO:0000256" key="4">
    <source>
        <dbReference type="ARBA" id="ARBA00023136"/>
    </source>
</evidence>
<dbReference type="Proteomes" id="UP000231263">
    <property type="component" value="Unassembled WGS sequence"/>
</dbReference>
<dbReference type="Gene3D" id="1.25.40.10">
    <property type="entry name" value="Tetratricopeptide repeat domain"/>
    <property type="match status" value="1"/>
</dbReference>
<dbReference type="InterPro" id="IPR051533">
    <property type="entry name" value="WaaL-like"/>
</dbReference>
<gene>
    <name evidence="7" type="ORF">CO173_01365</name>
</gene>
<feature type="transmembrane region" description="Helical" evidence="5">
    <location>
        <begin position="171"/>
        <end position="189"/>
    </location>
</feature>
<feature type="transmembrane region" description="Helical" evidence="5">
    <location>
        <begin position="198"/>
        <end position="215"/>
    </location>
</feature>
<evidence type="ECO:0000313" key="8">
    <source>
        <dbReference type="Proteomes" id="UP000231263"/>
    </source>
</evidence>
<evidence type="ECO:0000256" key="3">
    <source>
        <dbReference type="ARBA" id="ARBA00022989"/>
    </source>
</evidence>
<dbReference type="InterPro" id="IPR007016">
    <property type="entry name" value="O-antigen_ligase-rel_domated"/>
</dbReference>
<feature type="transmembrane region" description="Helical" evidence="5">
    <location>
        <begin position="12"/>
        <end position="32"/>
    </location>
</feature>
<sequence length="754" mass="84800">MKMLDFSLKETLLAIITGSALLTILSPLVVTQHSYFPFLYSKSSLIQIFVEIMVAAFIILVARFPDYRPNLRNPMVHAVILFLCTLLITLPFSINISNSFFSSSSRMTGVFQYLHYFSFFLILVSVFKTWKEWKTFFFTSNIAALVASFFGFMQMNGLAEKRISSVMGNPIFLGVFALVGVFVALILLLKEDERKMQAFYGFSIAVNIIALLLSASRGPLLGLAVALFVGFLLLAATFLTGKARFGVIFATLAIFSVIIGSFALLRSAPVKDAVKDQLPFVISRMVYSDLGNDRFEVWDIGLQGFMDRPIFGWGLENFVIPGNLYIDRANFHGSLMDTWYDKVHNQFIEMLVLTGVVGFSGYVYLWGTTLWLSLKMSLTETDQSKKIIFIVLFAFFMSQITNLMFLFHTPNTLPGLMSLFGFLAFLYNDKIAFKASGREMKILSHKYAGLLSLLVILPMAYVMYMYTFLPFYQSSLNAKGVLAVSSGDLDTAVSLYEKSLKYKTHINDELTFFAHDAISNRAKIGDESPAMERYLTILADQFEIQIQNNPNDYRSYIFAAEVNRWLSFSDASRLDHAKELAKTAIQFGPYRTEAYQELAEIALVKYQPDEALSYLLDAGKRAGKMPALSGEIRVRAASAFFEKHDHELAFSVLMDAAKSGYPIYGDPRIASDIANNYDKKMDLPLAISIVDRIWTVYRDHSKVLHARAVLYHAAGDDTAVQSIVNIVKTTDPQYADFMSTEFGLSAGDSYIDQN</sequence>
<feature type="transmembrane region" description="Helical" evidence="5">
    <location>
        <begin position="44"/>
        <end position="62"/>
    </location>
</feature>
<feature type="transmembrane region" description="Helical" evidence="5">
    <location>
        <begin position="411"/>
        <end position="427"/>
    </location>
</feature>
<evidence type="ECO:0000259" key="6">
    <source>
        <dbReference type="Pfam" id="PF04932"/>
    </source>
</evidence>
<accession>A0A2M7XG52</accession>
<dbReference type="EMBL" id="PFWT01000007">
    <property type="protein sequence ID" value="PJA46853.1"/>
    <property type="molecule type" value="Genomic_DNA"/>
</dbReference>
<comment type="subcellular location">
    <subcellularLocation>
        <location evidence="1">Membrane</location>
        <topology evidence="1">Multi-pass membrane protein</topology>
    </subcellularLocation>
</comment>
<evidence type="ECO:0000256" key="1">
    <source>
        <dbReference type="ARBA" id="ARBA00004141"/>
    </source>
</evidence>
<evidence type="ECO:0000256" key="2">
    <source>
        <dbReference type="ARBA" id="ARBA00022692"/>
    </source>
</evidence>
<name>A0A2M7XG52_9BACT</name>
<protein>
    <recommendedName>
        <fullName evidence="6">O-antigen ligase-related domain-containing protein</fullName>
    </recommendedName>
</protein>
<dbReference type="SUPFAM" id="SSF48452">
    <property type="entry name" value="TPR-like"/>
    <property type="match status" value="1"/>
</dbReference>
<dbReference type="PANTHER" id="PTHR37422">
    <property type="entry name" value="TEICHURONIC ACID BIOSYNTHESIS PROTEIN TUAE"/>
    <property type="match status" value="1"/>
</dbReference>
<dbReference type="PANTHER" id="PTHR37422:SF13">
    <property type="entry name" value="LIPOPOLYSACCHARIDE BIOSYNTHESIS PROTEIN PA4999-RELATED"/>
    <property type="match status" value="1"/>
</dbReference>
<dbReference type="AlphaFoldDB" id="A0A2M7XG52"/>
<feature type="transmembrane region" description="Helical" evidence="5">
    <location>
        <begin position="246"/>
        <end position="265"/>
    </location>
</feature>
<feature type="transmembrane region" description="Helical" evidence="5">
    <location>
        <begin position="74"/>
        <end position="93"/>
    </location>
</feature>
<feature type="transmembrane region" description="Helical" evidence="5">
    <location>
        <begin position="447"/>
        <end position="469"/>
    </location>
</feature>
<evidence type="ECO:0000256" key="5">
    <source>
        <dbReference type="SAM" id="Phobius"/>
    </source>
</evidence>
<keyword evidence="3 5" id="KW-1133">Transmembrane helix</keyword>
<comment type="caution">
    <text evidence="7">The sequence shown here is derived from an EMBL/GenBank/DDBJ whole genome shotgun (WGS) entry which is preliminary data.</text>
</comment>
<dbReference type="GO" id="GO:0016020">
    <property type="term" value="C:membrane"/>
    <property type="evidence" value="ECO:0007669"/>
    <property type="project" value="UniProtKB-SubCell"/>
</dbReference>
<evidence type="ECO:0000313" key="7">
    <source>
        <dbReference type="EMBL" id="PJA46853.1"/>
    </source>
</evidence>
<feature type="domain" description="O-antigen ligase-related" evidence="6">
    <location>
        <begin position="204"/>
        <end position="362"/>
    </location>
</feature>
<feature type="transmembrane region" description="Helical" evidence="5">
    <location>
        <begin position="142"/>
        <end position="159"/>
    </location>
</feature>
<proteinExistence type="predicted"/>
<feature type="transmembrane region" description="Helical" evidence="5">
    <location>
        <begin position="387"/>
        <end position="405"/>
    </location>
</feature>
<organism evidence="7 8">
    <name type="scientific">Candidatus Uhrbacteria bacterium CG_4_9_14_3_um_filter_41_35</name>
    <dbReference type="NCBI Taxonomy" id="1975034"/>
    <lineage>
        <taxon>Bacteria</taxon>
        <taxon>Candidatus Uhriibacteriota</taxon>
    </lineage>
</organism>
<feature type="transmembrane region" description="Helical" evidence="5">
    <location>
        <begin position="221"/>
        <end position="239"/>
    </location>
</feature>
<keyword evidence="2 5" id="KW-0812">Transmembrane</keyword>
<dbReference type="Pfam" id="PF04932">
    <property type="entry name" value="Wzy_C"/>
    <property type="match status" value="1"/>
</dbReference>
<feature type="transmembrane region" description="Helical" evidence="5">
    <location>
        <begin position="113"/>
        <end position="130"/>
    </location>
</feature>
<reference evidence="8" key="1">
    <citation type="submission" date="2017-09" db="EMBL/GenBank/DDBJ databases">
        <title>Depth-based differentiation of microbial function through sediment-hosted aquifers and enrichment of novel symbionts in the deep terrestrial subsurface.</title>
        <authorList>
            <person name="Probst A.J."/>
            <person name="Ladd B."/>
            <person name="Jarett J.K."/>
            <person name="Geller-Mcgrath D.E."/>
            <person name="Sieber C.M.K."/>
            <person name="Emerson J.B."/>
            <person name="Anantharaman K."/>
            <person name="Thomas B.C."/>
            <person name="Malmstrom R."/>
            <person name="Stieglmeier M."/>
            <person name="Klingl A."/>
            <person name="Woyke T."/>
            <person name="Ryan C.M."/>
            <person name="Banfield J.F."/>
        </authorList>
    </citation>
    <scope>NUCLEOTIDE SEQUENCE [LARGE SCALE GENOMIC DNA]</scope>
</reference>
<feature type="transmembrane region" description="Helical" evidence="5">
    <location>
        <begin position="347"/>
        <end position="366"/>
    </location>
</feature>
<keyword evidence="4 5" id="KW-0472">Membrane</keyword>
<dbReference type="InterPro" id="IPR011990">
    <property type="entry name" value="TPR-like_helical_dom_sf"/>
</dbReference>